<feature type="transmembrane region" description="Helical" evidence="7">
    <location>
        <begin position="101"/>
        <end position="122"/>
    </location>
</feature>
<evidence type="ECO:0000256" key="7">
    <source>
        <dbReference type="RuleBase" id="RU363032"/>
    </source>
</evidence>
<dbReference type="STRING" id="1527.SAMN04489757_15416"/>
<organism evidence="9 10">
    <name type="scientific">Anaerocolumna aminovalerica</name>
    <dbReference type="NCBI Taxonomy" id="1527"/>
    <lineage>
        <taxon>Bacteria</taxon>
        <taxon>Bacillati</taxon>
        <taxon>Bacillota</taxon>
        <taxon>Clostridia</taxon>
        <taxon>Lachnospirales</taxon>
        <taxon>Lachnospiraceae</taxon>
        <taxon>Anaerocolumna</taxon>
    </lineage>
</organism>
<evidence type="ECO:0000313" key="9">
    <source>
        <dbReference type="EMBL" id="SFO64486.1"/>
    </source>
</evidence>
<evidence type="ECO:0000256" key="5">
    <source>
        <dbReference type="ARBA" id="ARBA00022989"/>
    </source>
</evidence>
<keyword evidence="3" id="KW-1003">Cell membrane</keyword>
<dbReference type="GO" id="GO:0005886">
    <property type="term" value="C:plasma membrane"/>
    <property type="evidence" value="ECO:0007669"/>
    <property type="project" value="UniProtKB-SubCell"/>
</dbReference>
<dbReference type="PANTHER" id="PTHR43163">
    <property type="entry name" value="DIPEPTIDE TRANSPORT SYSTEM PERMEASE PROTEIN DPPB-RELATED"/>
    <property type="match status" value="1"/>
</dbReference>
<dbReference type="PANTHER" id="PTHR43163:SF6">
    <property type="entry name" value="DIPEPTIDE TRANSPORT SYSTEM PERMEASE PROTEIN DPPB-RELATED"/>
    <property type="match status" value="1"/>
</dbReference>
<sequence>MGKYIVKRVGSALFTIFIAATITFFIMNLVPGDPFMSEKAPSAEVKKALELKYGLDKPLIIQYKNYMINLLKGDFGVSYKLQKNRQIVDIIKESFPTSARLGAFAVLFAVTLGIPLGCIAALKRNKWVDNVIRVLSTLGISIPGFVIATTTMIIFTVNLKWLPTSGLKGPASYILPVFTLGFYPMCYVARLMRSSMLESLSQDYIRTAKAKGMSSFIITFKHALRNSLIPVITYLGPLIASVLTGGFVVEQVFNIPGLGRYFVKALNGRDYMVIMGTTIFLATLIILMNLVCDLLYKIVDPRIKLGEE</sequence>
<dbReference type="AlphaFoldDB" id="A0A1I5IWB1"/>
<feature type="transmembrane region" description="Helical" evidence="7">
    <location>
        <begin position="12"/>
        <end position="30"/>
    </location>
</feature>
<evidence type="ECO:0000313" key="10">
    <source>
        <dbReference type="Proteomes" id="UP000198806"/>
    </source>
</evidence>
<dbReference type="Pfam" id="PF19300">
    <property type="entry name" value="BPD_transp_1_N"/>
    <property type="match status" value="1"/>
</dbReference>
<keyword evidence="10" id="KW-1185">Reference proteome</keyword>
<dbReference type="RefSeq" id="WP_091688965.1">
    <property type="nucleotide sequence ID" value="NZ_BAABFM010000032.1"/>
</dbReference>
<dbReference type="InterPro" id="IPR000515">
    <property type="entry name" value="MetI-like"/>
</dbReference>
<proteinExistence type="inferred from homology"/>
<keyword evidence="2 7" id="KW-0813">Transport</keyword>
<dbReference type="PROSITE" id="PS50928">
    <property type="entry name" value="ABC_TM1"/>
    <property type="match status" value="1"/>
</dbReference>
<feature type="transmembrane region" description="Helical" evidence="7">
    <location>
        <begin position="134"/>
        <end position="159"/>
    </location>
</feature>
<dbReference type="Pfam" id="PF00528">
    <property type="entry name" value="BPD_transp_1"/>
    <property type="match status" value="1"/>
</dbReference>
<evidence type="ECO:0000256" key="3">
    <source>
        <dbReference type="ARBA" id="ARBA00022475"/>
    </source>
</evidence>
<comment type="subcellular location">
    <subcellularLocation>
        <location evidence="1 7">Cell membrane</location>
        <topology evidence="1 7">Multi-pass membrane protein</topology>
    </subcellularLocation>
</comment>
<keyword evidence="4 7" id="KW-0812">Transmembrane</keyword>
<evidence type="ECO:0000256" key="1">
    <source>
        <dbReference type="ARBA" id="ARBA00004651"/>
    </source>
</evidence>
<reference evidence="9 10" key="1">
    <citation type="submission" date="2016-10" db="EMBL/GenBank/DDBJ databases">
        <authorList>
            <person name="de Groot N.N."/>
        </authorList>
    </citation>
    <scope>NUCLEOTIDE SEQUENCE [LARGE SCALE GENOMIC DNA]</scope>
    <source>
        <strain evidence="9 10">DSM 1283</strain>
    </source>
</reference>
<feature type="transmembrane region" description="Helical" evidence="7">
    <location>
        <begin position="231"/>
        <end position="253"/>
    </location>
</feature>
<feature type="transmembrane region" description="Helical" evidence="7">
    <location>
        <begin position="273"/>
        <end position="296"/>
    </location>
</feature>
<protein>
    <submittedName>
        <fullName evidence="9">Oligopeptide transport system permease protein</fullName>
    </submittedName>
</protein>
<gene>
    <name evidence="9" type="ORF">SAMN04489757_15416</name>
</gene>
<comment type="similarity">
    <text evidence="7">Belongs to the binding-protein-dependent transport system permease family.</text>
</comment>
<dbReference type="InterPro" id="IPR045621">
    <property type="entry name" value="BPD_transp_1_N"/>
</dbReference>
<dbReference type="Gene3D" id="1.10.3720.10">
    <property type="entry name" value="MetI-like"/>
    <property type="match status" value="1"/>
</dbReference>
<keyword evidence="6 7" id="KW-0472">Membrane</keyword>
<dbReference type="SUPFAM" id="SSF161098">
    <property type="entry name" value="MetI-like"/>
    <property type="match status" value="1"/>
</dbReference>
<dbReference type="EMBL" id="FOWD01000054">
    <property type="protein sequence ID" value="SFO64486.1"/>
    <property type="molecule type" value="Genomic_DNA"/>
</dbReference>
<feature type="domain" description="ABC transmembrane type-1" evidence="8">
    <location>
        <begin position="95"/>
        <end position="296"/>
    </location>
</feature>
<dbReference type="OrthoDB" id="9806409at2"/>
<keyword evidence="5 7" id="KW-1133">Transmembrane helix</keyword>
<accession>A0A1I5IWB1</accession>
<feature type="transmembrane region" description="Helical" evidence="7">
    <location>
        <begin position="171"/>
        <end position="189"/>
    </location>
</feature>
<dbReference type="Proteomes" id="UP000198806">
    <property type="component" value="Unassembled WGS sequence"/>
</dbReference>
<dbReference type="InterPro" id="IPR035906">
    <property type="entry name" value="MetI-like_sf"/>
</dbReference>
<evidence type="ECO:0000256" key="4">
    <source>
        <dbReference type="ARBA" id="ARBA00022692"/>
    </source>
</evidence>
<evidence type="ECO:0000259" key="8">
    <source>
        <dbReference type="PROSITE" id="PS50928"/>
    </source>
</evidence>
<name>A0A1I5IWB1_9FIRM</name>
<evidence type="ECO:0000256" key="6">
    <source>
        <dbReference type="ARBA" id="ARBA00023136"/>
    </source>
</evidence>
<dbReference type="CDD" id="cd06261">
    <property type="entry name" value="TM_PBP2"/>
    <property type="match status" value="1"/>
</dbReference>
<dbReference type="GO" id="GO:0055085">
    <property type="term" value="P:transmembrane transport"/>
    <property type="evidence" value="ECO:0007669"/>
    <property type="project" value="InterPro"/>
</dbReference>
<evidence type="ECO:0000256" key="2">
    <source>
        <dbReference type="ARBA" id="ARBA00022448"/>
    </source>
</evidence>